<dbReference type="AlphaFoldDB" id="A0A0N4YUP5"/>
<evidence type="ECO:0000313" key="1">
    <source>
        <dbReference type="EMBL" id="VDL84706.1"/>
    </source>
</evidence>
<name>A0A0N4YUP5_NIPBR</name>
<protein>
    <submittedName>
        <fullName evidence="3">t-SNARE coiled-coil homology domain-containing protein</fullName>
    </submittedName>
</protein>
<gene>
    <name evidence="1" type="ORF">NBR_LOCUS20968</name>
</gene>
<organism evidence="3">
    <name type="scientific">Nippostrongylus brasiliensis</name>
    <name type="common">Rat hookworm</name>
    <dbReference type="NCBI Taxonomy" id="27835"/>
    <lineage>
        <taxon>Eukaryota</taxon>
        <taxon>Metazoa</taxon>
        <taxon>Ecdysozoa</taxon>
        <taxon>Nematoda</taxon>
        <taxon>Chromadorea</taxon>
        <taxon>Rhabditida</taxon>
        <taxon>Rhabditina</taxon>
        <taxon>Rhabditomorpha</taxon>
        <taxon>Strongyloidea</taxon>
        <taxon>Heligmosomidae</taxon>
        <taxon>Nippostrongylus</taxon>
    </lineage>
</organism>
<proteinExistence type="predicted"/>
<reference evidence="3" key="1">
    <citation type="submission" date="2017-02" db="UniProtKB">
        <authorList>
            <consortium name="WormBaseParasite"/>
        </authorList>
    </citation>
    <scope>IDENTIFICATION</scope>
</reference>
<evidence type="ECO:0000313" key="2">
    <source>
        <dbReference type="Proteomes" id="UP000271162"/>
    </source>
</evidence>
<dbReference type="EMBL" id="UYSL01025741">
    <property type="protein sequence ID" value="VDL84706.1"/>
    <property type="molecule type" value="Genomic_DNA"/>
</dbReference>
<dbReference type="WBParaSite" id="NBR_0002096701-mRNA-1">
    <property type="protein sequence ID" value="NBR_0002096701-mRNA-1"/>
    <property type="gene ID" value="NBR_0002096701"/>
</dbReference>
<accession>A0A0N4YUP5</accession>
<evidence type="ECO:0000313" key="3">
    <source>
        <dbReference type="WBParaSite" id="NBR_0002096701-mRNA-1"/>
    </source>
</evidence>
<keyword evidence="2" id="KW-1185">Reference proteome</keyword>
<sequence length="100" mass="11491">MDEVDVAIHIEPLTDAIKDLKDQFNLFTLSFNSKMDALVEMLNRQSEMLNKKIDLVIERTKPKSSCVFCAVAGVSQELAFCEFLWRSERCVMFMWPIGAI</sequence>
<reference evidence="1 2" key="2">
    <citation type="submission" date="2018-11" db="EMBL/GenBank/DDBJ databases">
        <authorList>
            <consortium name="Pathogen Informatics"/>
        </authorList>
    </citation>
    <scope>NUCLEOTIDE SEQUENCE [LARGE SCALE GENOMIC DNA]</scope>
</reference>
<dbReference type="OMA" id="WRSERCV"/>
<dbReference type="Proteomes" id="UP000271162">
    <property type="component" value="Unassembled WGS sequence"/>
</dbReference>